<feature type="region of interest" description="Disordered" evidence="2">
    <location>
        <begin position="372"/>
        <end position="510"/>
    </location>
</feature>
<feature type="domain" description="Major facilitator superfamily (MFS) profile" evidence="4">
    <location>
        <begin position="657"/>
        <end position="876"/>
    </location>
</feature>
<dbReference type="InterPro" id="IPR036259">
    <property type="entry name" value="MFS_trans_sf"/>
</dbReference>
<evidence type="ECO:0000256" key="1">
    <source>
        <dbReference type="ARBA" id="ARBA00004141"/>
    </source>
</evidence>
<evidence type="ECO:0000313" key="5">
    <source>
        <dbReference type="EMBL" id="KAK7488006.1"/>
    </source>
</evidence>
<feature type="transmembrane region" description="Helical" evidence="3">
    <location>
        <begin position="746"/>
        <end position="772"/>
    </location>
</feature>
<evidence type="ECO:0000313" key="6">
    <source>
        <dbReference type="Proteomes" id="UP001519460"/>
    </source>
</evidence>
<feature type="transmembrane region" description="Helical" evidence="3">
    <location>
        <begin position="145"/>
        <end position="163"/>
    </location>
</feature>
<feature type="transmembrane region" description="Helical" evidence="3">
    <location>
        <begin position="784"/>
        <end position="802"/>
    </location>
</feature>
<name>A0ABD0KL75_9CAEN</name>
<dbReference type="Gene3D" id="1.20.1250.20">
    <property type="entry name" value="MFS general substrate transporter like domains"/>
    <property type="match status" value="2"/>
</dbReference>
<feature type="transmembrane region" description="Helical" evidence="3">
    <location>
        <begin position="203"/>
        <end position="224"/>
    </location>
</feature>
<feature type="transmembrane region" description="Helical" evidence="3">
    <location>
        <begin position="657"/>
        <end position="678"/>
    </location>
</feature>
<keyword evidence="6" id="KW-1185">Reference proteome</keyword>
<gene>
    <name evidence="5" type="ORF">BaRGS_00020751</name>
</gene>
<comment type="caution">
    <text evidence="5">The sequence shown here is derived from an EMBL/GenBank/DDBJ whole genome shotgun (WGS) entry which is preliminary data.</text>
</comment>
<feature type="transmembrane region" description="Helical" evidence="3">
    <location>
        <begin position="118"/>
        <end position="138"/>
    </location>
</feature>
<feature type="transmembrane region" description="Helical" evidence="3">
    <location>
        <begin position="169"/>
        <end position="191"/>
    </location>
</feature>
<accession>A0ABD0KL75</accession>
<dbReference type="CDD" id="cd17352">
    <property type="entry name" value="MFS_MCT_SLC16"/>
    <property type="match status" value="1"/>
</dbReference>
<proteinExistence type="predicted"/>
<feature type="transmembrane region" description="Helical" evidence="3">
    <location>
        <begin position="722"/>
        <end position="740"/>
    </location>
</feature>
<dbReference type="InterPro" id="IPR050327">
    <property type="entry name" value="Proton-linked_MCT"/>
</dbReference>
<dbReference type="PANTHER" id="PTHR11360">
    <property type="entry name" value="MONOCARBOXYLATE TRANSPORTER"/>
    <property type="match status" value="1"/>
</dbReference>
<dbReference type="Pfam" id="PF07690">
    <property type="entry name" value="MFS_1"/>
    <property type="match status" value="2"/>
</dbReference>
<reference evidence="5 6" key="1">
    <citation type="journal article" date="2023" name="Sci. Data">
        <title>Genome assembly of the Korean intertidal mud-creeper Batillaria attramentaria.</title>
        <authorList>
            <person name="Patra A.K."/>
            <person name="Ho P.T."/>
            <person name="Jun S."/>
            <person name="Lee S.J."/>
            <person name="Kim Y."/>
            <person name="Won Y.J."/>
        </authorList>
    </citation>
    <scope>NUCLEOTIDE SEQUENCE [LARGE SCALE GENOMIC DNA]</scope>
    <source>
        <strain evidence="5">Wonlab-2016</strain>
    </source>
</reference>
<evidence type="ECO:0000259" key="4">
    <source>
        <dbReference type="PROSITE" id="PS50850"/>
    </source>
</evidence>
<comment type="subcellular location">
    <subcellularLocation>
        <location evidence="1">Membrane</location>
        <topology evidence="1">Multi-pass membrane protein</topology>
    </subcellularLocation>
</comment>
<dbReference type="PANTHER" id="PTHR11360:SF286">
    <property type="entry name" value="GH22266P"/>
    <property type="match status" value="1"/>
</dbReference>
<feature type="transmembrane region" description="Helical" evidence="3">
    <location>
        <begin position="814"/>
        <end position="833"/>
    </location>
</feature>
<dbReference type="GO" id="GO:0016020">
    <property type="term" value="C:membrane"/>
    <property type="evidence" value="ECO:0007669"/>
    <property type="project" value="UniProtKB-SubCell"/>
</dbReference>
<sequence>MAPNEKKANPNGTATVSDLPSTSASNRGNGQLVTDAVGEITKDDGPPDRVRHDSANSNVSIESYANYIPTPPDGGWGWVIVFASLVSNLIVDGIGYSFGVFLKDFTDYFHSTKSKVSLVGSLLCGVYLFAGPVVSALTNKFGCRLVAFAGSIMAGVSFLLSTMSPSVDVLIITYGVMGGFGLGMIYLPSIVSVGYYFEKKRALATGIAVCGSGIGTFIFAPLRWTGKNALLIVSGITLQGAVCAMLMRPLQPATRTRRPRAKNLLDRIKEQAKGGRDRTISETSQYAYSVRDNNAVLERVMEAKLLRERRLQEDDSELGSLPSIFFVKQHSRKDSRVHKLSLSDRGDVTSYLGSPSVLGSVPRIVVHDGTEATSPQASGLSVVAENGRAGNTGSDVAKEGDTGSAGRPAGSGEAQNETVSPETHRRGVEDTVSSLGEETFTDAETGTVEEGTFNDAESGTVGEGTNTERSDYFTPPTSPPDTSLPTTPERDGHVMTRSSPTKADVRHRQSDSEVLKLMTQVPVSGYTNGSLPSNIHHHVTEVVPLLETTVVNLGSEKNIWRLKNHLHGNKGGATAGQSLHSLSVSKKDLARPLYRKDIFYSGSVLNIPQFRSQPDMKSYITSITTIPGELAYLTGESKSCSDTLQEMLDMSLLKDPGFLLICLGNVLAFLGFYVPFVYCVDFAQSMGIDSSSAAFIISVIGITNTVGRVMTGWLADMRRIDSLVITYVSIFICGIATAAFPFCHSYGTLCVVAAIFGLSVAAFISLSSILICDLLGLEKLTNGFGLMTMFRGMAAMAGPPLAGFVYDSTKSYDASFYLGGALLAAGAACHLGLKLPCVVQAEPKIFVEVIEEPAHEETGSGVKPEIVTFEEAMTTV</sequence>
<evidence type="ECO:0000256" key="2">
    <source>
        <dbReference type="SAM" id="MobiDB-lite"/>
    </source>
</evidence>
<keyword evidence="3" id="KW-1133">Transmembrane helix</keyword>
<dbReference type="InterPro" id="IPR020846">
    <property type="entry name" value="MFS_dom"/>
</dbReference>
<dbReference type="SUPFAM" id="SSF103473">
    <property type="entry name" value="MFS general substrate transporter"/>
    <property type="match status" value="1"/>
</dbReference>
<dbReference type="EMBL" id="JACVVK020000156">
    <property type="protein sequence ID" value="KAK7488006.1"/>
    <property type="molecule type" value="Genomic_DNA"/>
</dbReference>
<feature type="compositionally biased region" description="Polar residues" evidence="2">
    <location>
        <begin position="10"/>
        <end position="32"/>
    </location>
</feature>
<feature type="transmembrane region" description="Helical" evidence="3">
    <location>
        <begin position="230"/>
        <end position="250"/>
    </location>
</feature>
<feature type="compositionally biased region" description="Basic and acidic residues" evidence="2">
    <location>
        <begin position="40"/>
        <end position="54"/>
    </location>
</feature>
<protein>
    <recommendedName>
        <fullName evidence="4">Major facilitator superfamily (MFS) profile domain-containing protein</fullName>
    </recommendedName>
</protein>
<feature type="transmembrane region" description="Helical" evidence="3">
    <location>
        <begin position="690"/>
        <end position="710"/>
    </location>
</feature>
<organism evidence="5 6">
    <name type="scientific">Batillaria attramentaria</name>
    <dbReference type="NCBI Taxonomy" id="370345"/>
    <lineage>
        <taxon>Eukaryota</taxon>
        <taxon>Metazoa</taxon>
        <taxon>Spiralia</taxon>
        <taxon>Lophotrochozoa</taxon>
        <taxon>Mollusca</taxon>
        <taxon>Gastropoda</taxon>
        <taxon>Caenogastropoda</taxon>
        <taxon>Sorbeoconcha</taxon>
        <taxon>Cerithioidea</taxon>
        <taxon>Batillariidae</taxon>
        <taxon>Batillaria</taxon>
    </lineage>
</organism>
<keyword evidence="3" id="KW-0472">Membrane</keyword>
<dbReference type="Proteomes" id="UP001519460">
    <property type="component" value="Unassembled WGS sequence"/>
</dbReference>
<dbReference type="PROSITE" id="PS50850">
    <property type="entry name" value="MFS"/>
    <property type="match status" value="1"/>
</dbReference>
<feature type="region of interest" description="Disordered" evidence="2">
    <location>
        <begin position="1"/>
        <end position="55"/>
    </location>
</feature>
<feature type="transmembrane region" description="Helical" evidence="3">
    <location>
        <begin position="76"/>
        <end position="98"/>
    </location>
</feature>
<keyword evidence="3" id="KW-0812">Transmembrane</keyword>
<dbReference type="InterPro" id="IPR011701">
    <property type="entry name" value="MFS"/>
</dbReference>
<dbReference type="AlphaFoldDB" id="A0ABD0KL75"/>
<evidence type="ECO:0000256" key="3">
    <source>
        <dbReference type="SAM" id="Phobius"/>
    </source>
</evidence>